<evidence type="ECO:0000256" key="8">
    <source>
        <dbReference type="ARBA" id="ARBA00022777"/>
    </source>
</evidence>
<feature type="binding site" evidence="13">
    <location>
        <position position="296"/>
    </location>
    <ligand>
        <name>K(+)</name>
        <dbReference type="ChEBI" id="CHEBI:29103"/>
    </ligand>
</feature>
<dbReference type="InterPro" id="IPR011877">
    <property type="entry name" value="Ribokinase"/>
</dbReference>
<reference evidence="15 16" key="1">
    <citation type="submission" date="2023-03" db="EMBL/GenBank/DDBJ databases">
        <title>High recombination rates correlate with genetic variation in Cardiocondyla obscurior ants.</title>
        <authorList>
            <person name="Errbii M."/>
        </authorList>
    </citation>
    <scope>NUCLEOTIDE SEQUENCE [LARGE SCALE GENOMIC DNA]</scope>
    <source>
        <strain evidence="15">Alpha-2009</strain>
        <tissue evidence="15">Whole body</tissue>
    </source>
</reference>
<comment type="cofactor">
    <cofactor evidence="13">
        <name>Mg(2+)</name>
        <dbReference type="ChEBI" id="CHEBI:18420"/>
    </cofactor>
    <text evidence="13">Requires a divalent cation, most likely magnesium in vivo, as an electrophilic catalyst to aid phosphoryl group transfer. It is the chelate of the metal and the nucleotide that is the actual substrate.</text>
</comment>
<dbReference type="PANTHER" id="PTHR10584">
    <property type="entry name" value="SUGAR KINASE"/>
    <property type="match status" value="1"/>
</dbReference>
<comment type="subunit">
    <text evidence="13">Homodimer.</text>
</comment>
<evidence type="ECO:0000313" key="16">
    <source>
        <dbReference type="Proteomes" id="UP001430953"/>
    </source>
</evidence>
<keyword evidence="9 13" id="KW-0067">ATP-binding</keyword>
<keyword evidence="16" id="KW-1185">Reference proteome</keyword>
<dbReference type="GO" id="GO:0019303">
    <property type="term" value="P:D-ribose catabolic process"/>
    <property type="evidence" value="ECO:0007669"/>
    <property type="project" value="UniProtKB-UniRule"/>
</dbReference>
<evidence type="ECO:0000256" key="2">
    <source>
        <dbReference type="ARBA" id="ARBA00012035"/>
    </source>
</evidence>
<feature type="binding site" evidence="13">
    <location>
        <position position="292"/>
    </location>
    <ligand>
        <name>K(+)</name>
        <dbReference type="ChEBI" id="CHEBI:29103"/>
    </ligand>
</feature>
<dbReference type="GO" id="GO:0046872">
    <property type="term" value="F:metal ion binding"/>
    <property type="evidence" value="ECO:0007669"/>
    <property type="project" value="UniProtKB-KW"/>
</dbReference>
<evidence type="ECO:0000259" key="14">
    <source>
        <dbReference type="Pfam" id="PF00294"/>
    </source>
</evidence>
<feature type="binding site" evidence="13">
    <location>
        <begin position="12"/>
        <end position="14"/>
    </location>
    <ligand>
        <name>substrate</name>
    </ligand>
</feature>
<organism evidence="15 16">
    <name type="scientific">Cardiocondyla obscurior</name>
    <dbReference type="NCBI Taxonomy" id="286306"/>
    <lineage>
        <taxon>Eukaryota</taxon>
        <taxon>Metazoa</taxon>
        <taxon>Ecdysozoa</taxon>
        <taxon>Arthropoda</taxon>
        <taxon>Hexapoda</taxon>
        <taxon>Insecta</taxon>
        <taxon>Pterygota</taxon>
        <taxon>Neoptera</taxon>
        <taxon>Endopterygota</taxon>
        <taxon>Hymenoptera</taxon>
        <taxon>Apocrita</taxon>
        <taxon>Aculeata</taxon>
        <taxon>Formicoidea</taxon>
        <taxon>Formicidae</taxon>
        <taxon>Myrmicinae</taxon>
        <taxon>Cardiocondyla</taxon>
    </lineage>
</organism>
<dbReference type="Gene3D" id="3.40.1190.20">
    <property type="match status" value="1"/>
</dbReference>
<evidence type="ECO:0000256" key="5">
    <source>
        <dbReference type="ARBA" id="ARBA00022679"/>
    </source>
</evidence>
<feature type="binding site" evidence="13">
    <location>
        <position position="255"/>
    </location>
    <ligand>
        <name>substrate</name>
    </ligand>
</feature>
<comment type="catalytic activity">
    <reaction evidence="13">
        <text>D-ribose + ATP = D-ribose 5-phosphate + ADP + H(+)</text>
        <dbReference type="Rhea" id="RHEA:13697"/>
        <dbReference type="ChEBI" id="CHEBI:15378"/>
        <dbReference type="ChEBI" id="CHEBI:30616"/>
        <dbReference type="ChEBI" id="CHEBI:47013"/>
        <dbReference type="ChEBI" id="CHEBI:78346"/>
        <dbReference type="ChEBI" id="CHEBI:456216"/>
        <dbReference type="EC" id="2.7.1.15"/>
    </reaction>
</comment>
<feature type="binding site" evidence="13">
    <location>
        <position position="141"/>
    </location>
    <ligand>
        <name>substrate</name>
    </ligand>
</feature>
<comment type="pathway">
    <text evidence="13">Carbohydrate metabolism; D-ribose degradation; D-ribose 5-phosphate from beta-D-ribopyranose: step 2/2.</text>
</comment>
<dbReference type="PROSITE" id="PS00584">
    <property type="entry name" value="PFKB_KINASES_2"/>
    <property type="match status" value="1"/>
</dbReference>
<evidence type="ECO:0000256" key="7">
    <source>
        <dbReference type="ARBA" id="ARBA00022741"/>
    </source>
</evidence>
<dbReference type="PRINTS" id="PR00990">
    <property type="entry name" value="RIBOKINASE"/>
</dbReference>
<dbReference type="GO" id="GO:0004747">
    <property type="term" value="F:ribokinase activity"/>
    <property type="evidence" value="ECO:0007669"/>
    <property type="project" value="UniProtKB-UniRule"/>
</dbReference>
<evidence type="ECO:0000256" key="13">
    <source>
        <dbReference type="HAMAP-Rule" id="MF_03215"/>
    </source>
</evidence>
<dbReference type="InterPro" id="IPR002139">
    <property type="entry name" value="Ribo/fructo_kinase"/>
</dbReference>
<evidence type="ECO:0000256" key="9">
    <source>
        <dbReference type="ARBA" id="ARBA00022840"/>
    </source>
</evidence>
<keyword evidence="4 13" id="KW-0963">Cytoplasm</keyword>
<evidence type="ECO:0000256" key="10">
    <source>
        <dbReference type="ARBA" id="ARBA00022842"/>
    </source>
</evidence>
<feature type="active site" description="Proton acceptor" evidence="13">
    <location>
        <position position="255"/>
    </location>
</feature>
<dbReference type="GO" id="GO:0005634">
    <property type="term" value="C:nucleus"/>
    <property type="evidence" value="ECO:0007669"/>
    <property type="project" value="UniProtKB-SubCell"/>
</dbReference>
<keyword evidence="6 13" id="KW-0479">Metal-binding</keyword>
<evidence type="ECO:0000256" key="11">
    <source>
        <dbReference type="ARBA" id="ARBA00022958"/>
    </source>
</evidence>
<protein>
    <recommendedName>
        <fullName evidence="3 13">Ribokinase</fullName>
        <shortName evidence="13">RK</shortName>
        <ecNumber evidence="2 13">2.7.1.15</ecNumber>
    </recommendedName>
</protein>
<sequence>MASKIIVVGSCMIDFTCFSSRLPKPGETLVGTRFERNYGGKGANQCVAAAKLGGSTALIASLGSDTFAQEYLEILKKEYIDASRVKIQSGKHSGAAHITVAENGENSIVIVLGANESLTPEYVDSAVDVIKSASVLLCQFEVPLETTLRALKLHQGHGFSIVNGAPAVKDPNPEILRLCDIFCVNETEAEVITGIQPVNLSNAQQVADELLAKGCNAIILTMGPLGAVYASKVNRKITQIATAKVHPVDTTGAGDAFLGALAYFKAYLPELPMEECIKRACVVATKSVLKFGTHASFPSRKDLSEDLFKETTFM</sequence>
<feature type="binding site" evidence="13">
    <location>
        <position position="251"/>
    </location>
    <ligand>
        <name>K(+)</name>
        <dbReference type="ChEBI" id="CHEBI:29103"/>
    </ligand>
</feature>
<keyword evidence="10 13" id="KW-0460">Magnesium</keyword>
<comment type="similarity">
    <text evidence="13">Belongs to the carbohydrate kinase PfkB family. Ribokinase subfamily.</text>
</comment>
<name>A0AAW2ESA8_9HYME</name>
<evidence type="ECO:0000256" key="12">
    <source>
        <dbReference type="ARBA" id="ARBA00023277"/>
    </source>
</evidence>
<keyword evidence="5 13" id="KW-0808">Transferase</keyword>
<dbReference type="SUPFAM" id="SSF53613">
    <property type="entry name" value="Ribokinase-like"/>
    <property type="match status" value="1"/>
</dbReference>
<dbReference type="FunFam" id="3.40.1190.20:FF:000010">
    <property type="entry name" value="Ribokinase"/>
    <property type="match status" value="1"/>
</dbReference>
<comment type="caution">
    <text evidence="13">Lacks conserved residue(s) required for the propagation of feature annotation.</text>
</comment>
<keyword evidence="13" id="KW-0539">Nucleus</keyword>
<comment type="subcellular location">
    <subcellularLocation>
        <location evidence="13">Cytoplasm</location>
    </subcellularLocation>
    <subcellularLocation>
        <location evidence="13">Nucleus</location>
    </subcellularLocation>
</comment>
<feature type="binding site" evidence="13">
    <location>
        <position position="287"/>
    </location>
    <ligand>
        <name>K(+)</name>
        <dbReference type="ChEBI" id="CHEBI:29103"/>
    </ligand>
</feature>
<feature type="binding site" evidence="13">
    <location>
        <begin position="254"/>
        <end position="255"/>
    </location>
    <ligand>
        <name>ATP</name>
        <dbReference type="ChEBI" id="CHEBI:30616"/>
    </ligand>
</feature>
<dbReference type="HAMAP" id="MF_01987">
    <property type="entry name" value="Ribokinase"/>
    <property type="match status" value="1"/>
</dbReference>
<dbReference type="InterPro" id="IPR002173">
    <property type="entry name" value="Carboh/pur_kinase_PfkB_CS"/>
</dbReference>
<dbReference type="Proteomes" id="UP001430953">
    <property type="component" value="Unassembled WGS sequence"/>
</dbReference>
<gene>
    <name evidence="15" type="ORF">PUN28_016018</name>
</gene>
<dbReference type="InterPro" id="IPR029056">
    <property type="entry name" value="Ribokinase-like"/>
</dbReference>
<feature type="binding site" evidence="13">
    <location>
        <position position="249"/>
    </location>
    <ligand>
        <name>K(+)</name>
        <dbReference type="ChEBI" id="CHEBI:29103"/>
    </ligand>
</feature>
<evidence type="ECO:0000256" key="4">
    <source>
        <dbReference type="ARBA" id="ARBA00022490"/>
    </source>
</evidence>
<dbReference type="PANTHER" id="PTHR10584:SF166">
    <property type="entry name" value="RIBOKINASE"/>
    <property type="match status" value="1"/>
</dbReference>
<evidence type="ECO:0000256" key="1">
    <source>
        <dbReference type="ARBA" id="ARBA00005380"/>
    </source>
</evidence>
<evidence type="ECO:0000313" key="15">
    <source>
        <dbReference type="EMBL" id="KAL0106007.1"/>
    </source>
</evidence>
<dbReference type="AlphaFoldDB" id="A0AAW2ESA8"/>
<dbReference type="CDD" id="cd01174">
    <property type="entry name" value="ribokinase"/>
    <property type="match status" value="1"/>
</dbReference>
<comment type="function">
    <text evidence="13">Catalyzes the phosphorylation of ribose at O-5 in a reaction requiring ATP and magnesium. The resulting D-ribose-5-phosphate can then be used either for sythesis of nucleotides, histidine, and tryptophan, or as a component of the pentose phosphate pathway.</text>
</comment>
<feature type="binding site" evidence="13">
    <location>
        <begin position="221"/>
        <end position="226"/>
    </location>
    <ligand>
        <name>ATP</name>
        <dbReference type="ChEBI" id="CHEBI:30616"/>
    </ligand>
</feature>
<accession>A0AAW2ESA8</accession>
<comment type="activity regulation">
    <text evidence="13">Activated by a monovalent cation that binds near, but not in, the active site. The most likely occupant of the site in vivo is potassium. Ion binding induces a conformational change that may alter substrate affinity.</text>
</comment>
<keyword evidence="12 13" id="KW-0119">Carbohydrate metabolism</keyword>
<feature type="binding site" evidence="13">
    <location>
        <position position="185"/>
    </location>
    <ligand>
        <name>ATP</name>
        <dbReference type="ChEBI" id="CHEBI:30616"/>
    </ligand>
</feature>
<keyword evidence="8 13" id="KW-0418">Kinase</keyword>
<dbReference type="EMBL" id="JADYXP020000018">
    <property type="protein sequence ID" value="KAL0106007.1"/>
    <property type="molecule type" value="Genomic_DNA"/>
</dbReference>
<evidence type="ECO:0000256" key="6">
    <source>
        <dbReference type="ARBA" id="ARBA00022723"/>
    </source>
</evidence>
<dbReference type="GO" id="GO:0005524">
    <property type="term" value="F:ATP binding"/>
    <property type="evidence" value="ECO:0007669"/>
    <property type="project" value="UniProtKB-UniRule"/>
</dbReference>
<proteinExistence type="inferred from homology"/>
<evidence type="ECO:0000256" key="3">
    <source>
        <dbReference type="ARBA" id="ARBA00016943"/>
    </source>
</evidence>
<feature type="binding site" evidence="13">
    <location>
        <begin position="40"/>
        <end position="44"/>
    </location>
    <ligand>
        <name>substrate</name>
    </ligand>
</feature>
<dbReference type="EC" id="2.7.1.15" evidence="2 13"/>
<dbReference type="NCBIfam" id="TIGR02152">
    <property type="entry name" value="D_ribokin_bact"/>
    <property type="match status" value="1"/>
</dbReference>
<comment type="caution">
    <text evidence="15">The sequence shown here is derived from an EMBL/GenBank/DDBJ whole genome shotgun (WGS) entry which is preliminary data.</text>
</comment>
<keyword evidence="7 13" id="KW-0547">Nucleotide-binding</keyword>
<feature type="domain" description="Carbohydrate kinase PfkB" evidence="14">
    <location>
        <begin position="3"/>
        <end position="299"/>
    </location>
</feature>
<feature type="binding site" evidence="13">
    <location>
        <position position="290"/>
    </location>
    <ligand>
        <name>K(+)</name>
        <dbReference type="ChEBI" id="CHEBI:29103"/>
    </ligand>
</feature>
<feature type="binding site" evidence="13">
    <location>
        <position position="242"/>
    </location>
    <ligand>
        <name>ATP</name>
        <dbReference type="ChEBI" id="CHEBI:30616"/>
    </ligand>
</feature>
<keyword evidence="11 13" id="KW-0630">Potassium</keyword>
<dbReference type="Pfam" id="PF00294">
    <property type="entry name" value="PfkB"/>
    <property type="match status" value="1"/>
</dbReference>
<dbReference type="GO" id="GO:0005829">
    <property type="term" value="C:cytosol"/>
    <property type="evidence" value="ECO:0007669"/>
    <property type="project" value="TreeGrafter"/>
</dbReference>
<dbReference type="InterPro" id="IPR011611">
    <property type="entry name" value="PfkB_dom"/>
</dbReference>
<comment type="similarity">
    <text evidence="1">Belongs to the carbohydrate kinase pfkB family.</text>
</comment>